<feature type="region of interest" description="Disordered" evidence="1">
    <location>
        <begin position="76"/>
        <end position="95"/>
    </location>
</feature>
<evidence type="ECO:0000313" key="2">
    <source>
        <dbReference type="EMBL" id="CAH2301292.1"/>
    </source>
</evidence>
<dbReference type="Proteomes" id="UP001295444">
    <property type="component" value="Chromosome 06"/>
</dbReference>
<dbReference type="AlphaFoldDB" id="A0AAD1SGW6"/>
<gene>
    <name evidence="2" type="ORF">PECUL_23A022693</name>
</gene>
<organism evidence="2 3">
    <name type="scientific">Pelobates cultripes</name>
    <name type="common">Western spadefoot toad</name>
    <dbReference type="NCBI Taxonomy" id="61616"/>
    <lineage>
        <taxon>Eukaryota</taxon>
        <taxon>Metazoa</taxon>
        <taxon>Chordata</taxon>
        <taxon>Craniata</taxon>
        <taxon>Vertebrata</taxon>
        <taxon>Euteleostomi</taxon>
        <taxon>Amphibia</taxon>
        <taxon>Batrachia</taxon>
        <taxon>Anura</taxon>
        <taxon>Pelobatoidea</taxon>
        <taxon>Pelobatidae</taxon>
        <taxon>Pelobates</taxon>
    </lineage>
</organism>
<feature type="region of interest" description="Disordered" evidence="1">
    <location>
        <begin position="14"/>
        <end position="62"/>
    </location>
</feature>
<protein>
    <submittedName>
        <fullName evidence="2">Uncharacterized protein</fullName>
    </submittedName>
</protein>
<proteinExistence type="predicted"/>
<evidence type="ECO:0000313" key="3">
    <source>
        <dbReference type="Proteomes" id="UP001295444"/>
    </source>
</evidence>
<dbReference type="EMBL" id="OW240917">
    <property type="protein sequence ID" value="CAH2301292.1"/>
    <property type="molecule type" value="Genomic_DNA"/>
</dbReference>
<evidence type="ECO:0000256" key="1">
    <source>
        <dbReference type="SAM" id="MobiDB-lite"/>
    </source>
</evidence>
<name>A0AAD1SGW6_PELCU</name>
<sequence>MCLCSLCLWKRAKAQLDSESDLSEIEEETCMDTEDPLDPESDDMVEDNDPRERDTPQYDSYDMELKAPYDVNKHLDPYGEPLFDPDDLRHPRSAEWSPSTHVAKYIASRICKPLNKATLNKLRAECPRPTIPDNACRTSAVDPKIIPFLSKTG</sequence>
<feature type="compositionally biased region" description="Acidic residues" evidence="1">
    <location>
        <begin position="18"/>
        <end position="47"/>
    </location>
</feature>
<reference evidence="2" key="1">
    <citation type="submission" date="2022-03" db="EMBL/GenBank/DDBJ databases">
        <authorList>
            <person name="Alioto T."/>
            <person name="Alioto T."/>
            <person name="Gomez Garrido J."/>
        </authorList>
    </citation>
    <scope>NUCLEOTIDE SEQUENCE</scope>
</reference>
<keyword evidence="3" id="KW-1185">Reference proteome</keyword>
<accession>A0AAD1SGW6</accession>